<dbReference type="STRING" id="6336.A0A0V0RL80"/>
<feature type="non-terminal residue" evidence="2">
    <location>
        <position position="1"/>
    </location>
</feature>
<comment type="caution">
    <text evidence="2">The sequence shown here is derived from an EMBL/GenBank/DDBJ whole genome shotgun (WGS) entry which is preliminary data.</text>
</comment>
<proteinExistence type="predicted"/>
<evidence type="ECO:0000256" key="1">
    <source>
        <dbReference type="SAM" id="Phobius"/>
    </source>
</evidence>
<reference evidence="2 3" key="1">
    <citation type="submission" date="2015-01" db="EMBL/GenBank/DDBJ databases">
        <title>Evolution of Trichinella species and genotypes.</title>
        <authorList>
            <person name="Korhonen P.K."/>
            <person name="Edoardo P."/>
            <person name="Giuseppe L.R."/>
            <person name="Gasser R.B."/>
        </authorList>
    </citation>
    <scope>NUCLEOTIDE SEQUENCE [LARGE SCALE GENOMIC DNA]</scope>
    <source>
        <strain evidence="2">ISS37</strain>
    </source>
</reference>
<organism evidence="2 3">
    <name type="scientific">Trichinella nelsoni</name>
    <dbReference type="NCBI Taxonomy" id="6336"/>
    <lineage>
        <taxon>Eukaryota</taxon>
        <taxon>Metazoa</taxon>
        <taxon>Ecdysozoa</taxon>
        <taxon>Nematoda</taxon>
        <taxon>Enoplea</taxon>
        <taxon>Dorylaimia</taxon>
        <taxon>Trichinellida</taxon>
        <taxon>Trichinellidae</taxon>
        <taxon>Trichinella</taxon>
    </lineage>
</organism>
<gene>
    <name evidence="2" type="ORF">T07_585</name>
</gene>
<keyword evidence="3" id="KW-1185">Reference proteome</keyword>
<dbReference type="AlphaFoldDB" id="A0A0V0RL80"/>
<keyword evidence="1" id="KW-0812">Transmembrane</keyword>
<dbReference type="Proteomes" id="UP000054630">
    <property type="component" value="Unassembled WGS sequence"/>
</dbReference>
<sequence length="301" mass="34719">LEVSATLSSEWCLHSLDVRAKLIISSNENEKWNFFYGSFREDAADTQVPHQYSHYWNLHKAGSFTISYMHKFICMLKAKSVRNAYIGLTEEKRQHVNCILKRLCNSHLRKKPFSLTAKLTVARYRRSMTTQDRDVVETKQSRIHFHRKMHRLLRTLWSNSSATMNALAIIQRLIVDLIMPFLLTILHCFGVILEVGLFLLWSFKRFTALKTFIEKLIAESTLKNQKYGHLGTLCETRCAINSLQLITEWNDSSAAWKAEQLQDAVCRSSIVLSLAVLNKVLSLTLPLSTPLQESRLDVLQC</sequence>
<feature type="transmembrane region" description="Helical" evidence="1">
    <location>
        <begin position="181"/>
        <end position="203"/>
    </location>
</feature>
<accession>A0A0V0RL80</accession>
<name>A0A0V0RL80_9BILA</name>
<evidence type="ECO:0000313" key="3">
    <source>
        <dbReference type="Proteomes" id="UP000054630"/>
    </source>
</evidence>
<keyword evidence="1" id="KW-1133">Transmembrane helix</keyword>
<dbReference type="OrthoDB" id="5936056at2759"/>
<protein>
    <submittedName>
        <fullName evidence="2">Uncharacterized protein</fullName>
    </submittedName>
</protein>
<dbReference type="EMBL" id="JYDL01000139">
    <property type="protein sequence ID" value="KRX15159.1"/>
    <property type="molecule type" value="Genomic_DNA"/>
</dbReference>
<evidence type="ECO:0000313" key="2">
    <source>
        <dbReference type="EMBL" id="KRX15159.1"/>
    </source>
</evidence>
<keyword evidence="1" id="KW-0472">Membrane</keyword>